<proteinExistence type="predicted"/>
<evidence type="ECO:0000313" key="2">
    <source>
        <dbReference type="EMBL" id="CAB3735346.1"/>
    </source>
</evidence>
<dbReference type="EMBL" id="CADIKB010000050">
    <property type="protein sequence ID" value="CAB3735346.1"/>
    <property type="molecule type" value="Genomic_DNA"/>
</dbReference>
<evidence type="ECO:0000313" key="3">
    <source>
        <dbReference type="Proteomes" id="UP000494249"/>
    </source>
</evidence>
<accession>A0A6J5CG12</accession>
<protein>
    <submittedName>
        <fullName evidence="2">Uncharacterized protein</fullName>
    </submittedName>
</protein>
<feature type="region of interest" description="Disordered" evidence="1">
    <location>
        <begin position="32"/>
        <end position="60"/>
    </location>
</feature>
<reference evidence="2 3" key="1">
    <citation type="submission" date="2020-04" db="EMBL/GenBank/DDBJ databases">
        <authorList>
            <person name="De Canck E."/>
        </authorList>
    </citation>
    <scope>NUCLEOTIDE SEQUENCE [LARGE SCALE GENOMIC DNA]</scope>
    <source>
        <strain evidence="2 3">LMG 22037</strain>
    </source>
</reference>
<dbReference type="Proteomes" id="UP000494249">
    <property type="component" value="Unassembled WGS sequence"/>
</dbReference>
<organism evidence="2 3">
    <name type="scientific">Paraburkholderia phenoliruptrix</name>
    <dbReference type="NCBI Taxonomy" id="252970"/>
    <lineage>
        <taxon>Bacteria</taxon>
        <taxon>Pseudomonadati</taxon>
        <taxon>Pseudomonadota</taxon>
        <taxon>Betaproteobacteria</taxon>
        <taxon>Burkholderiales</taxon>
        <taxon>Burkholderiaceae</taxon>
        <taxon>Paraburkholderia</taxon>
    </lineage>
</organism>
<gene>
    <name evidence="2" type="ORF">LMG22037_05957</name>
</gene>
<sequence length="60" mass="6354">MNTTTITRSFAPAAAAEEQGYDALRLTAEEQGKLSGSGHPCWTSIPPAPAHILKQPGFDD</sequence>
<dbReference type="AlphaFoldDB" id="A0A6J5CG12"/>
<name>A0A6J5CG12_9BURK</name>
<evidence type="ECO:0000256" key="1">
    <source>
        <dbReference type="SAM" id="MobiDB-lite"/>
    </source>
</evidence>
<dbReference type="RefSeq" id="WP_175145507.1">
    <property type="nucleotide sequence ID" value="NZ_CADFGL010000048.1"/>
</dbReference>